<protein>
    <submittedName>
        <fullName evidence="1">Uncharacterized protein</fullName>
    </submittedName>
</protein>
<organism evidence="1">
    <name type="scientific">Leptocylindrus danicus</name>
    <dbReference type="NCBI Taxonomy" id="163516"/>
    <lineage>
        <taxon>Eukaryota</taxon>
        <taxon>Sar</taxon>
        <taxon>Stramenopiles</taxon>
        <taxon>Ochrophyta</taxon>
        <taxon>Bacillariophyta</taxon>
        <taxon>Coscinodiscophyceae</taxon>
        <taxon>Chaetocerotophycidae</taxon>
        <taxon>Leptocylindrales</taxon>
        <taxon>Leptocylindraceae</taxon>
        <taxon>Leptocylindrus</taxon>
    </lineage>
</organism>
<reference evidence="1" key="1">
    <citation type="submission" date="2021-01" db="EMBL/GenBank/DDBJ databases">
        <authorList>
            <person name="Corre E."/>
            <person name="Pelletier E."/>
            <person name="Niang G."/>
            <person name="Scheremetjew M."/>
            <person name="Finn R."/>
            <person name="Kale V."/>
            <person name="Holt S."/>
            <person name="Cochrane G."/>
            <person name="Meng A."/>
            <person name="Brown T."/>
            <person name="Cohen L."/>
        </authorList>
    </citation>
    <scope>NUCLEOTIDE SEQUENCE</scope>
    <source>
        <strain evidence="1">B650</strain>
    </source>
</reference>
<gene>
    <name evidence="1" type="ORF">LDAN0321_LOCUS8447</name>
</gene>
<evidence type="ECO:0000313" key="1">
    <source>
        <dbReference type="EMBL" id="CAD9574277.1"/>
    </source>
</evidence>
<dbReference type="AlphaFoldDB" id="A0A7S2KGN4"/>
<dbReference type="EMBL" id="HBGY01013161">
    <property type="protein sequence ID" value="CAD9574277.1"/>
    <property type="molecule type" value="Transcribed_RNA"/>
</dbReference>
<proteinExistence type="predicted"/>
<sequence>MMNDYTAIANVNQHAIIHCKLSVPTPNKQITLKETNADGAKWEHIAQAATDRRGTATFQISLKDAAQTLLVSLLLDSDDDNATTVLNRMVIAPSIKSRNEPLFLPVEFFVGKMNFDISSTRASRGRNSTNHSILSQAASTINNVNRNSLNIGDYRGKATMTLSEGSAGSLVLFALILTVGVARHKHKHKRRVAETSTTIETSDEDSREGLWSWFWQICSGGKRRKISVKACLYFALTRKNSRSRQEKEKDKNDRAIGEESCRSAFDTYARAYTYRSEISQSSSWPVSSLEKDFIRAAASRASSPANKCSSLSKELEGDNAVNETGNVDTPGVIGGTDNGVETILTPENGGADVKCTENISNIMSCETTIANADNETVINTFGKIEDSSSGVETIIPTQKMNADADINGVSFSTAIAKKSMTVVLDDDISFSSTTNGYDADVDRTTALADTSSLLQSHASEDCQSEVCQYPCHDIYCTVRATDNSKRDRNADERDDIVGVNSLSEPPQKYRRYRTGHCGPKKSKSMLLAFPNDEQADVECTGHDLDLASASETDMAAVVNVPYKDGSVQNALHDLLIEMVTSEEVDRMNFPGSIESDYSNLGTKFTKENSFMMAAVAVKRKSVHLPNDCNPSSNKKLCMEVEHRL</sequence>
<name>A0A7S2KGN4_9STRA</name>
<accession>A0A7S2KGN4</accession>